<feature type="region of interest" description="Disordered" evidence="1">
    <location>
        <begin position="240"/>
        <end position="285"/>
    </location>
</feature>
<proteinExistence type="predicted"/>
<dbReference type="EMBL" id="JBBPBN010000018">
    <property type="protein sequence ID" value="KAK9018735.1"/>
    <property type="molecule type" value="Genomic_DNA"/>
</dbReference>
<sequence length="285" mass="31509">MESNSFFQHLSDLDFTNEEQDVVFTPTFQWDSTTNDSNLLIIGKLVSSRAIDDLVVVCAFQGIWKKISIPSVFMDDDNITHQTDDSLAKRQELVSHSKGSIRYLDSNSSTPILSKSGKIFEPSKTDAATKEIGHTFQPINPSNPDTTTNKIDNASKPATAAGSSTVVPLDVVTQPTVVLAADKADTFPNEDAETRLLLLRKLLLQRKMQQSTQAIFLTRILVQFFEWMLNESTNLASTNNTIAPTQVSRGNKRHSSLTDTSMSKRPRPPHPSNVKAGMSNRKSSP</sequence>
<dbReference type="Proteomes" id="UP001396334">
    <property type="component" value="Unassembled WGS sequence"/>
</dbReference>
<protein>
    <submittedName>
        <fullName evidence="2">Uncharacterized protein</fullName>
    </submittedName>
</protein>
<evidence type="ECO:0000256" key="1">
    <source>
        <dbReference type="SAM" id="MobiDB-lite"/>
    </source>
</evidence>
<evidence type="ECO:0000313" key="3">
    <source>
        <dbReference type="Proteomes" id="UP001396334"/>
    </source>
</evidence>
<gene>
    <name evidence="2" type="ORF">V6N11_033782</name>
</gene>
<feature type="compositionally biased region" description="Polar residues" evidence="1">
    <location>
        <begin position="240"/>
        <end position="249"/>
    </location>
</feature>
<evidence type="ECO:0000313" key="2">
    <source>
        <dbReference type="EMBL" id="KAK9018735.1"/>
    </source>
</evidence>
<reference evidence="2 3" key="1">
    <citation type="journal article" date="2024" name="G3 (Bethesda)">
        <title>Genome assembly of Hibiscus sabdariffa L. provides insights into metabolisms of medicinal natural products.</title>
        <authorList>
            <person name="Kim T."/>
        </authorList>
    </citation>
    <scope>NUCLEOTIDE SEQUENCE [LARGE SCALE GENOMIC DNA]</scope>
    <source>
        <strain evidence="2">TK-2024</strain>
        <tissue evidence="2">Old leaves</tissue>
    </source>
</reference>
<accession>A0ABR2S0E0</accession>
<organism evidence="2 3">
    <name type="scientific">Hibiscus sabdariffa</name>
    <name type="common">roselle</name>
    <dbReference type="NCBI Taxonomy" id="183260"/>
    <lineage>
        <taxon>Eukaryota</taxon>
        <taxon>Viridiplantae</taxon>
        <taxon>Streptophyta</taxon>
        <taxon>Embryophyta</taxon>
        <taxon>Tracheophyta</taxon>
        <taxon>Spermatophyta</taxon>
        <taxon>Magnoliopsida</taxon>
        <taxon>eudicotyledons</taxon>
        <taxon>Gunneridae</taxon>
        <taxon>Pentapetalae</taxon>
        <taxon>rosids</taxon>
        <taxon>malvids</taxon>
        <taxon>Malvales</taxon>
        <taxon>Malvaceae</taxon>
        <taxon>Malvoideae</taxon>
        <taxon>Hibiscus</taxon>
    </lineage>
</organism>
<comment type="caution">
    <text evidence="2">The sequence shown here is derived from an EMBL/GenBank/DDBJ whole genome shotgun (WGS) entry which is preliminary data.</text>
</comment>
<feature type="compositionally biased region" description="Polar residues" evidence="1">
    <location>
        <begin position="137"/>
        <end position="152"/>
    </location>
</feature>
<feature type="region of interest" description="Disordered" evidence="1">
    <location>
        <begin position="133"/>
        <end position="163"/>
    </location>
</feature>
<keyword evidence="3" id="KW-1185">Reference proteome</keyword>
<name>A0ABR2S0E0_9ROSI</name>